<protein>
    <submittedName>
        <fullName evidence="1">Uncharacterized protein</fullName>
    </submittedName>
</protein>
<dbReference type="AlphaFoldDB" id="A0A381QFQ4"/>
<organism evidence="1">
    <name type="scientific">marine metagenome</name>
    <dbReference type="NCBI Taxonomy" id="408172"/>
    <lineage>
        <taxon>unclassified sequences</taxon>
        <taxon>metagenomes</taxon>
        <taxon>ecological metagenomes</taxon>
    </lineage>
</organism>
<proteinExistence type="predicted"/>
<accession>A0A381QFQ4</accession>
<gene>
    <name evidence="1" type="ORF">METZ01_LOCUS31019</name>
</gene>
<reference evidence="1" key="1">
    <citation type="submission" date="2018-05" db="EMBL/GenBank/DDBJ databases">
        <authorList>
            <person name="Lanie J.A."/>
            <person name="Ng W.-L."/>
            <person name="Kazmierczak K.M."/>
            <person name="Andrzejewski T.M."/>
            <person name="Davidsen T.M."/>
            <person name="Wayne K.J."/>
            <person name="Tettelin H."/>
            <person name="Glass J.I."/>
            <person name="Rusch D."/>
            <person name="Podicherti R."/>
            <person name="Tsui H.-C.T."/>
            <person name="Winkler M.E."/>
        </authorList>
    </citation>
    <scope>NUCLEOTIDE SEQUENCE</scope>
</reference>
<sequence length="33" mass="3895">MRYAIFYGKHMNFLVLIMKVKKENQANPILVIA</sequence>
<dbReference type="EMBL" id="UINC01001343">
    <property type="protein sequence ID" value="SUZ78165.1"/>
    <property type="molecule type" value="Genomic_DNA"/>
</dbReference>
<name>A0A381QFQ4_9ZZZZ</name>
<evidence type="ECO:0000313" key="1">
    <source>
        <dbReference type="EMBL" id="SUZ78165.1"/>
    </source>
</evidence>